<gene>
    <name evidence="5" type="ORF">HRG_08990</name>
</gene>
<dbReference type="GeneID" id="68358119"/>
<evidence type="ECO:0000313" key="5">
    <source>
        <dbReference type="EMBL" id="KAH0959969.1"/>
    </source>
</evidence>
<dbReference type="RefSeq" id="XP_044717482.1">
    <property type="nucleotide sequence ID" value="XM_044867461.1"/>
</dbReference>
<evidence type="ECO:0000256" key="3">
    <source>
        <dbReference type="SAM" id="SignalP"/>
    </source>
</evidence>
<proteinExistence type="predicted"/>
<dbReference type="PRINTS" id="PR00092">
    <property type="entry name" value="TYROSINASE"/>
</dbReference>
<feature type="compositionally biased region" description="Low complexity" evidence="2">
    <location>
        <begin position="446"/>
        <end position="481"/>
    </location>
</feature>
<evidence type="ECO:0000256" key="2">
    <source>
        <dbReference type="SAM" id="MobiDB-lite"/>
    </source>
</evidence>
<evidence type="ECO:0000256" key="1">
    <source>
        <dbReference type="ARBA" id="ARBA00022723"/>
    </source>
</evidence>
<comment type="caution">
    <text evidence="5">The sequence shown here is derived from an EMBL/GenBank/DDBJ whole genome shotgun (WGS) entry which is preliminary data.</text>
</comment>
<evidence type="ECO:0000313" key="6">
    <source>
        <dbReference type="Proteomes" id="UP000824596"/>
    </source>
</evidence>
<feature type="compositionally biased region" description="Low complexity" evidence="2">
    <location>
        <begin position="506"/>
        <end position="536"/>
    </location>
</feature>
<protein>
    <submittedName>
        <fullName evidence="5">Tyrosinase</fullName>
    </submittedName>
</protein>
<dbReference type="AlphaFoldDB" id="A0A9P8MT67"/>
<organism evidence="5 6">
    <name type="scientific">Hirsutella rhossiliensis</name>
    <dbReference type="NCBI Taxonomy" id="111463"/>
    <lineage>
        <taxon>Eukaryota</taxon>
        <taxon>Fungi</taxon>
        <taxon>Dikarya</taxon>
        <taxon>Ascomycota</taxon>
        <taxon>Pezizomycotina</taxon>
        <taxon>Sordariomycetes</taxon>
        <taxon>Hypocreomycetidae</taxon>
        <taxon>Hypocreales</taxon>
        <taxon>Ophiocordycipitaceae</taxon>
        <taxon>Hirsutella</taxon>
    </lineage>
</organism>
<feature type="compositionally biased region" description="Polar residues" evidence="2">
    <location>
        <begin position="482"/>
        <end position="505"/>
    </location>
</feature>
<dbReference type="SUPFAM" id="SSF48056">
    <property type="entry name" value="Di-copper centre-containing domain"/>
    <property type="match status" value="1"/>
</dbReference>
<feature type="region of interest" description="Disordered" evidence="2">
    <location>
        <begin position="401"/>
        <end position="563"/>
    </location>
</feature>
<dbReference type="EMBL" id="JAIZPD010000011">
    <property type="protein sequence ID" value="KAH0959969.1"/>
    <property type="molecule type" value="Genomic_DNA"/>
</dbReference>
<dbReference type="GO" id="GO:0046872">
    <property type="term" value="F:metal ion binding"/>
    <property type="evidence" value="ECO:0007669"/>
    <property type="project" value="UniProtKB-KW"/>
</dbReference>
<feature type="region of interest" description="Disordered" evidence="2">
    <location>
        <begin position="667"/>
        <end position="731"/>
    </location>
</feature>
<keyword evidence="1" id="KW-0479">Metal-binding</keyword>
<dbReference type="InterPro" id="IPR002227">
    <property type="entry name" value="Tyrosinase_Cu-bd"/>
</dbReference>
<feature type="chain" id="PRO_5040276595" evidence="3">
    <location>
        <begin position="21"/>
        <end position="757"/>
    </location>
</feature>
<feature type="signal peptide" evidence="3">
    <location>
        <begin position="1"/>
        <end position="20"/>
    </location>
</feature>
<keyword evidence="3" id="KW-0732">Signal</keyword>
<sequence length="757" mass="81069">MLPKTVAPLLALGSASLVFAQNPVAVTGVLVKNGAAPIRRNINDLAKEAGPQWDLYIQSLSAMYEVKSTDALSFFQVAGIHGWPFVEWNGTGAGQNNNDWNGYCPHGEPLFLSWHRPYVALFEQILVEHARQIAAAYPKDRLSEYTQAAETLRAPFWDWASARAVPEATVPESVTINTAEGQKQVENPLATYKYPQEAIQGQYGDMNRIRPEAGQQPQTYRCPSPQSYPKSANEALSLTKNQVRTNDLRAMVYDVFTNSQTFSQFASTRNRGFSLEQIHNSIHVEAACRSDFLNQFVAGFDVLFMLHHANVDRLWAYWQAIHPEEANLSGSYSGGARFTTSRGTSISLNSPLEPFHGQDGEPHTSKTVASIRDFGYSYEGLEEGKSDQETRNEAVRLINRLYSGNSPPEPPSSSGNPDRPGPGNGPDSTRPGNNTGPKNGTRPGISPSGSPNDPRPSNNPNNPRPGNSPNGPRPGDNSPPGANNTLPGTRPSGNPKSPRPSNSPTGPGFPTSSNNPNSSGFPNSGSNPNGPGFPNSEDNPNGPGFPPSDNGLNGSGDNGGIDSNQRQYAYVQLEVEQVERPCFVNIYVGDNHAGSMVVMSQPARGIFNGAVFLNGAIDKFGSQASNSTSREFNNNIYIDITKPDGQRIDLSSVASLKVEVSQITVTPPTSDHQFPAVEIKDPEPVNGGRELMPPPSSAQTEYGPRIDGGGNSEGSGSGTGGGGKKPENERSSAVATFVSHLFFASAPLAVSGLLAVL</sequence>
<dbReference type="PANTHER" id="PTHR11474">
    <property type="entry name" value="TYROSINASE FAMILY MEMBER"/>
    <property type="match status" value="1"/>
</dbReference>
<reference evidence="5" key="1">
    <citation type="submission" date="2021-09" db="EMBL/GenBank/DDBJ databases">
        <title>A high-quality genome of the endoparasitic fungus Hirsutella rhossiliensis with a comparison of Hirsutella genomes reveals transposable elements contributing to genome size variation.</title>
        <authorList>
            <person name="Lin R."/>
            <person name="Jiao Y."/>
            <person name="Sun X."/>
            <person name="Ling J."/>
            <person name="Xie B."/>
            <person name="Cheng X."/>
        </authorList>
    </citation>
    <scope>NUCLEOTIDE SEQUENCE</scope>
    <source>
        <strain evidence="5">HR02</strain>
    </source>
</reference>
<dbReference type="InterPro" id="IPR008922">
    <property type="entry name" value="Di-copper_centre_dom_sf"/>
</dbReference>
<dbReference type="PROSITE" id="PS00497">
    <property type="entry name" value="TYROSINASE_1"/>
    <property type="match status" value="1"/>
</dbReference>
<dbReference type="Gene3D" id="1.10.1280.10">
    <property type="entry name" value="Di-copper center containing domain from catechol oxidase"/>
    <property type="match status" value="1"/>
</dbReference>
<accession>A0A9P8MT67</accession>
<dbReference type="Pfam" id="PF00264">
    <property type="entry name" value="Tyrosinase"/>
    <property type="match status" value="1"/>
</dbReference>
<evidence type="ECO:0000259" key="4">
    <source>
        <dbReference type="PROSITE" id="PS00497"/>
    </source>
</evidence>
<dbReference type="InterPro" id="IPR050316">
    <property type="entry name" value="Tyrosinase/Hemocyanin"/>
</dbReference>
<name>A0A9P8MT67_9HYPO</name>
<dbReference type="GO" id="GO:0016491">
    <property type="term" value="F:oxidoreductase activity"/>
    <property type="evidence" value="ECO:0007669"/>
    <property type="project" value="InterPro"/>
</dbReference>
<feature type="region of interest" description="Disordered" evidence="2">
    <location>
        <begin position="343"/>
        <end position="366"/>
    </location>
</feature>
<dbReference type="Proteomes" id="UP000824596">
    <property type="component" value="Unassembled WGS sequence"/>
</dbReference>
<dbReference type="PANTHER" id="PTHR11474:SF131">
    <property type="entry name" value="TYROSINASE COPPER-BINDING DOMAIN-CONTAINING PROTEIN"/>
    <property type="match status" value="1"/>
</dbReference>
<feature type="domain" description="Tyrosinase copper-binding" evidence="4">
    <location>
        <begin position="106"/>
        <end position="123"/>
    </location>
</feature>
<dbReference type="OrthoDB" id="1658288at2759"/>
<keyword evidence="6" id="KW-1185">Reference proteome</keyword>
<feature type="compositionally biased region" description="Gly residues" evidence="2">
    <location>
        <begin position="706"/>
        <end position="723"/>
    </location>
</feature>